<reference evidence="2 4" key="2">
    <citation type="submission" date="2018-03" db="EMBL/GenBank/DDBJ databases">
        <title>Genomic Encyclopedia of Archaeal and Bacterial Type Strains, Phase II (KMG-II): from individual species to whole genera.</title>
        <authorList>
            <person name="Goeker M."/>
        </authorList>
    </citation>
    <scope>NUCLEOTIDE SEQUENCE [LARGE SCALE GENOMIC DNA]</scope>
    <source>
        <strain evidence="2 4">DSM 25227</strain>
    </source>
</reference>
<proteinExistence type="predicted"/>
<name>A0A2Y9AAC4_9RHOB</name>
<evidence type="ECO:0000259" key="1">
    <source>
        <dbReference type="Pfam" id="PF04575"/>
    </source>
</evidence>
<keyword evidence="4" id="KW-1185">Reference proteome</keyword>
<protein>
    <submittedName>
        <fullName evidence="2">Uncharacterized protein DUF560</fullName>
    </submittedName>
</protein>
<dbReference type="Proteomes" id="UP000251571">
    <property type="component" value="Unassembled WGS sequence"/>
</dbReference>
<evidence type="ECO:0000313" key="2">
    <source>
        <dbReference type="EMBL" id="PWJ20820.1"/>
    </source>
</evidence>
<feature type="domain" description="Surface lipoprotein assembly modifier C-terminal" evidence="1">
    <location>
        <begin position="21"/>
        <end position="110"/>
    </location>
</feature>
<dbReference type="AlphaFoldDB" id="A0A2Y9AAC4"/>
<gene>
    <name evidence="2" type="ORF">BCF38_10266</name>
    <name evidence="3" type="ORF">SAMN05421539_10266</name>
</gene>
<organism evidence="3 5">
    <name type="scientific">Jannaschia seohaensis</name>
    <dbReference type="NCBI Taxonomy" id="475081"/>
    <lineage>
        <taxon>Bacteria</taxon>
        <taxon>Pseudomonadati</taxon>
        <taxon>Pseudomonadota</taxon>
        <taxon>Alphaproteobacteria</taxon>
        <taxon>Rhodobacterales</taxon>
        <taxon>Roseobacteraceae</taxon>
        <taxon>Jannaschia</taxon>
    </lineage>
</organism>
<dbReference type="Pfam" id="PF04575">
    <property type="entry name" value="SlipAM"/>
    <property type="match status" value="1"/>
</dbReference>
<dbReference type="Proteomes" id="UP000245839">
    <property type="component" value="Unassembled WGS sequence"/>
</dbReference>
<dbReference type="InterPro" id="IPR007655">
    <property type="entry name" value="Slam_C"/>
</dbReference>
<accession>A0A2Y9AAC4</accession>
<dbReference type="EMBL" id="QGDJ01000002">
    <property type="protein sequence ID" value="PWJ20820.1"/>
    <property type="molecule type" value="Genomic_DNA"/>
</dbReference>
<evidence type="ECO:0000313" key="4">
    <source>
        <dbReference type="Proteomes" id="UP000245839"/>
    </source>
</evidence>
<sequence>MSSTRRDARAEGSSLITGNQAVGIDHRIRGGLSLGATVTRTRTWRDAAVGFFTVVQKDARAILTLRALHSRLKLMGFPPVLEIAQERQESTIPLQRYETDRAAITLTRRF</sequence>
<reference evidence="3 5" key="1">
    <citation type="submission" date="2016-10" db="EMBL/GenBank/DDBJ databases">
        <authorList>
            <person name="Cai Z."/>
        </authorList>
    </citation>
    <scope>NUCLEOTIDE SEQUENCE [LARGE SCALE GENOMIC DNA]</scope>
    <source>
        <strain evidence="3 5">DSM 25227</strain>
    </source>
</reference>
<dbReference type="EMBL" id="UETC01000002">
    <property type="protein sequence ID" value="SSA41230.1"/>
    <property type="molecule type" value="Genomic_DNA"/>
</dbReference>
<evidence type="ECO:0000313" key="5">
    <source>
        <dbReference type="Proteomes" id="UP000251571"/>
    </source>
</evidence>
<evidence type="ECO:0000313" key="3">
    <source>
        <dbReference type="EMBL" id="SSA41230.1"/>
    </source>
</evidence>